<feature type="transmembrane region" description="Helical" evidence="6">
    <location>
        <begin position="288"/>
        <end position="307"/>
    </location>
</feature>
<protein>
    <submittedName>
        <fullName evidence="8">Sensor histidine kinase YesM</fullName>
    </submittedName>
</protein>
<dbReference type="GO" id="GO:0005886">
    <property type="term" value="C:plasma membrane"/>
    <property type="evidence" value="ECO:0007669"/>
    <property type="project" value="UniProtKB-SubCell"/>
</dbReference>
<dbReference type="Gene3D" id="3.30.565.10">
    <property type="entry name" value="Histidine kinase-like ATPase, C-terminal domain"/>
    <property type="match status" value="1"/>
</dbReference>
<keyword evidence="2" id="KW-1003">Cell membrane</keyword>
<dbReference type="Proteomes" id="UP000682811">
    <property type="component" value="Unassembled WGS sequence"/>
</dbReference>
<comment type="caution">
    <text evidence="8">The sequence shown here is derived from an EMBL/GenBank/DDBJ whole genome shotgun (WGS) entry which is preliminary data.</text>
</comment>
<evidence type="ECO:0000256" key="5">
    <source>
        <dbReference type="ARBA" id="ARBA00023136"/>
    </source>
</evidence>
<evidence type="ECO:0000256" key="1">
    <source>
        <dbReference type="ARBA" id="ARBA00004651"/>
    </source>
</evidence>
<dbReference type="InterPro" id="IPR050640">
    <property type="entry name" value="Bact_2-comp_sensor_kinase"/>
</dbReference>
<keyword evidence="5 6" id="KW-0472">Membrane</keyword>
<reference evidence="8 9" key="1">
    <citation type="submission" date="2021-03" db="EMBL/GenBank/DDBJ databases">
        <title>Antimicrobial resistance genes in bacteria isolated from Japanese honey, and their potential for conferring macrolide and lincosamide resistance in the American foulbrood pathogen Paenibacillus larvae.</title>
        <authorList>
            <person name="Okamoto M."/>
            <person name="Kumagai M."/>
            <person name="Kanamori H."/>
            <person name="Takamatsu D."/>
        </authorList>
    </citation>
    <scope>NUCLEOTIDE SEQUENCE [LARGE SCALE GENOMIC DNA]</scope>
    <source>
        <strain evidence="8 9">J34TS1</strain>
    </source>
</reference>
<keyword evidence="6" id="KW-1133">Transmembrane helix</keyword>
<dbReference type="SUPFAM" id="SSF158472">
    <property type="entry name" value="HAMP domain-like"/>
    <property type="match status" value="1"/>
</dbReference>
<evidence type="ECO:0000256" key="4">
    <source>
        <dbReference type="ARBA" id="ARBA00022679"/>
    </source>
</evidence>
<dbReference type="CDD" id="cd06225">
    <property type="entry name" value="HAMP"/>
    <property type="match status" value="1"/>
</dbReference>
<comment type="subcellular location">
    <subcellularLocation>
        <location evidence="1">Cell membrane</location>
        <topology evidence="1">Multi-pass membrane protein</topology>
    </subcellularLocation>
</comment>
<feature type="domain" description="HAMP" evidence="7">
    <location>
        <begin position="309"/>
        <end position="361"/>
    </location>
</feature>
<dbReference type="SMART" id="SM00304">
    <property type="entry name" value="HAMP"/>
    <property type="match status" value="1"/>
</dbReference>
<keyword evidence="8" id="KW-0418">Kinase</keyword>
<dbReference type="EMBL" id="BORT01000035">
    <property type="protein sequence ID" value="GIO50622.1"/>
    <property type="molecule type" value="Genomic_DNA"/>
</dbReference>
<dbReference type="InterPro" id="IPR003660">
    <property type="entry name" value="HAMP_dom"/>
</dbReference>
<evidence type="ECO:0000259" key="7">
    <source>
        <dbReference type="PROSITE" id="PS50885"/>
    </source>
</evidence>
<dbReference type="PROSITE" id="PS50885">
    <property type="entry name" value="HAMP"/>
    <property type="match status" value="1"/>
</dbReference>
<dbReference type="Pfam" id="PF00672">
    <property type="entry name" value="HAMP"/>
    <property type="match status" value="1"/>
</dbReference>
<evidence type="ECO:0000256" key="6">
    <source>
        <dbReference type="SAM" id="Phobius"/>
    </source>
</evidence>
<feature type="transmembrane region" description="Helical" evidence="6">
    <location>
        <begin position="12"/>
        <end position="35"/>
    </location>
</feature>
<name>A0A920CVL3_9BACL</name>
<evidence type="ECO:0000313" key="8">
    <source>
        <dbReference type="EMBL" id="GIO50622.1"/>
    </source>
</evidence>
<dbReference type="InterPro" id="IPR036890">
    <property type="entry name" value="HATPase_C_sf"/>
</dbReference>
<keyword evidence="9" id="KW-1185">Reference proteome</keyword>
<dbReference type="Pfam" id="PF06580">
    <property type="entry name" value="His_kinase"/>
    <property type="match status" value="1"/>
</dbReference>
<sequence>MKLIEKLKNPSIFLKLFLTFFLVIAPLYLITLSIIKKGSEGIRNEMTESIKARTDYFMNMLEREIDRISASMPEYVVDQDLRKLSAIGNQISEYERLELVNALQRRLYLMKYSSLFIADAKAYIPLIGRTVSSTNYDANIDLPEFEALQRQKSGGPLIYWDNRLFLALDYPSNAKRKPIFVLGIELSIKQVNDMLATVVTPGEGSAALINLKQDWSVSNYVSASNVEELKRFLQIHQDKGDRNGMSTMSMDGKRMIVSYRFSPAINSYLVTFTPETYVLGALTTLKKWFWVMSAASVLIIILFSYSINNVIRRPMNKLVRTFNRMGDMPTYPTLPENRKDEFGFLYRGFNDMVERLKSLIQEVYEQKIRSQRSELKRLQSQINPHFLYNCFFVLCRLIKTVDTERAYQFCTYMGNYFQYVTRDRVDEIPLALEIKHAQTYLDIQSVCVGERVRVEFEVPDWLDEGGTVIRLVLQPIIENAYKHVFEKQEHKGFLWIHMEKDGDVLFVHVEDNGSMLDDWTIERLNGWLGQGEDELGESNGITNVHRRIQLRYGEDCGIVFDRSLLGGLHVQIKLRPWYEEDADVPVTDR</sequence>
<dbReference type="RefSeq" id="WP_212980795.1">
    <property type="nucleotide sequence ID" value="NZ_AP025343.1"/>
</dbReference>
<keyword evidence="4" id="KW-0808">Transferase</keyword>
<dbReference type="AlphaFoldDB" id="A0A920CVL3"/>
<evidence type="ECO:0000256" key="2">
    <source>
        <dbReference type="ARBA" id="ARBA00022475"/>
    </source>
</evidence>
<keyword evidence="6" id="KW-0812">Transmembrane</keyword>
<keyword evidence="3" id="KW-0597">Phosphoprotein</keyword>
<gene>
    <name evidence="8" type="primary">yesM</name>
    <name evidence="8" type="ORF">J34TS1_53870</name>
</gene>
<dbReference type="InterPro" id="IPR010559">
    <property type="entry name" value="Sig_transdc_His_kin_internal"/>
</dbReference>
<accession>A0A920CVL3</accession>
<dbReference type="PANTHER" id="PTHR34220:SF7">
    <property type="entry name" value="SENSOR HISTIDINE KINASE YPDA"/>
    <property type="match status" value="1"/>
</dbReference>
<dbReference type="SUPFAM" id="SSF55874">
    <property type="entry name" value="ATPase domain of HSP90 chaperone/DNA topoisomerase II/histidine kinase"/>
    <property type="match status" value="1"/>
</dbReference>
<evidence type="ECO:0000256" key="3">
    <source>
        <dbReference type="ARBA" id="ARBA00022553"/>
    </source>
</evidence>
<dbReference type="PANTHER" id="PTHR34220">
    <property type="entry name" value="SENSOR HISTIDINE KINASE YPDA"/>
    <property type="match status" value="1"/>
</dbReference>
<dbReference type="GO" id="GO:0000155">
    <property type="term" value="F:phosphorelay sensor kinase activity"/>
    <property type="evidence" value="ECO:0007669"/>
    <property type="project" value="InterPro"/>
</dbReference>
<dbReference type="Gene3D" id="6.10.340.10">
    <property type="match status" value="1"/>
</dbReference>
<proteinExistence type="predicted"/>
<organism evidence="8 9">
    <name type="scientific">Paenibacillus azoreducens</name>
    <dbReference type="NCBI Taxonomy" id="116718"/>
    <lineage>
        <taxon>Bacteria</taxon>
        <taxon>Bacillati</taxon>
        <taxon>Bacillota</taxon>
        <taxon>Bacilli</taxon>
        <taxon>Bacillales</taxon>
        <taxon>Paenibacillaceae</taxon>
        <taxon>Paenibacillus</taxon>
    </lineage>
</organism>
<evidence type="ECO:0000313" key="9">
    <source>
        <dbReference type="Proteomes" id="UP000682811"/>
    </source>
</evidence>